<dbReference type="Proteomes" id="UP000008207">
    <property type="component" value="Chromosome"/>
</dbReference>
<dbReference type="OrthoDB" id="9801912at2"/>
<organism evidence="2 3">
    <name type="scientific">Methylobacterium nodulans (strain LMG 21967 / CNCM I-2342 / ORS 2060)</name>
    <dbReference type="NCBI Taxonomy" id="460265"/>
    <lineage>
        <taxon>Bacteria</taxon>
        <taxon>Pseudomonadati</taxon>
        <taxon>Pseudomonadota</taxon>
        <taxon>Alphaproteobacteria</taxon>
        <taxon>Hyphomicrobiales</taxon>
        <taxon>Methylobacteriaceae</taxon>
        <taxon>Methylobacterium</taxon>
    </lineage>
</organism>
<dbReference type="KEGG" id="mno:Mnod_4889"/>
<evidence type="ECO:0000313" key="3">
    <source>
        <dbReference type="Proteomes" id="UP000008207"/>
    </source>
</evidence>
<protein>
    <submittedName>
        <fullName evidence="2">Uncharacterized protein</fullName>
    </submittedName>
</protein>
<evidence type="ECO:0000256" key="1">
    <source>
        <dbReference type="SAM" id="MobiDB-lite"/>
    </source>
</evidence>
<dbReference type="HOGENOM" id="CLU_2356515_0_0_5"/>
<dbReference type="STRING" id="460265.Mnod_4889"/>
<keyword evidence="3" id="KW-1185">Reference proteome</keyword>
<gene>
    <name evidence="2" type="ordered locus">Mnod_4889</name>
</gene>
<name>B8IH56_METNO</name>
<accession>B8IH56</accession>
<feature type="region of interest" description="Disordered" evidence="1">
    <location>
        <begin position="1"/>
        <end position="23"/>
    </location>
</feature>
<dbReference type="AlphaFoldDB" id="B8IH56"/>
<dbReference type="RefSeq" id="WP_015931377.1">
    <property type="nucleotide sequence ID" value="NC_011894.1"/>
</dbReference>
<proteinExistence type="predicted"/>
<evidence type="ECO:0000313" key="2">
    <source>
        <dbReference type="EMBL" id="ACL59748.1"/>
    </source>
</evidence>
<dbReference type="EMBL" id="CP001349">
    <property type="protein sequence ID" value="ACL59748.1"/>
    <property type="molecule type" value="Genomic_DNA"/>
</dbReference>
<reference evidence="2 3" key="1">
    <citation type="submission" date="2009-01" db="EMBL/GenBank/DDBJ databases">
        <title>Complete sequence of chromosome of Methylobacterium nodulans ORS 2060.</title>
        <authorList>
            <consortium name="US DOE Joint Genome Institute"/>
            <person name="Lucas S."/>
            <person name="Copeland A."/>
            <person name="Lapidus A."/>
            <person name="Glavina del Rio T."/>
            <person name="Dalin E."/>
            <person name="Tice H."/>
            <person name="Bruce D."/>
            <person name="Goodwin L."/>
            <person name="Pitluck S."/>
            <person name="Sims D."/>
            <person name="Brettin T."/>
            <person name="Detter J.C."/>
            <person name="Han C."/>
            <person name="Larimer F."/>
            <person name="Land M."/>
            <person name="Hauser L."/>
            <person name="Kyrpides N."/>
            <person name="Ivanova N."/>
            <person name="Marx C.J."/>
            <person name="Richardson P."/>
        </authorList>
    </citation>
    <scope>NUCLEOTIDE SEQUENCE [LARGE SCALE GENOMIC DNA]</scope>
    <source>
        <strain evidence="3">LMG 21967 / CNCM I-2342 / ORS 2060</strain>
    </source>
</reference>
<sequence length="96" mass="10418">MVPCGTTGPIRHPRGRRAWARQTQKGTWTISPNTDLPADAAQELQGNMGESGFIRAVADTGDKELFRLINDALASTDLGSRKTLVDAAQKQLDVVR</sequence>